<feature type="chain" id="PRO_5009132193" description="DUF3613 domain-containing protein" evidence="1">
    <location>
        <begin position="33"/>
        <end position="94"/>
    </location>
</feature>
<evidence type="ECO:0000256" key="1">
    <source>
        <dbReference type="SAM" id="SignalP"/>
    </source>
</evidence>
<dbReference type="Proteomes" id="UP000094487">
    <property type="component" value="Unassembled WGS sequence"/>
</dbReference>
<sequence length="94" mass="10444">MALRIYWRAKRRRCVAELVIAAGLIAPSLAWAKDEPAPRVTAREAMERQFAAPAPAERATMSAAEAVAIMKKYHARIGQMIEPKREMGGDRPGR</sequence>
<feature type="signal peptide" evidence="1">
    <location>
        <begin position="1"/>
        <end position="32"/>
    </location>
</feature>
<evidence type="ECO:0000313" key="3">
    <source>
        <dbReference type="Proteomes" id="UP000094487"/>
    </source>
</evidence>
<reference evidence="2 3" key="1">
    <citation type="submission" date="2016-08" db="EMBL/GenBank/DDBJ databases">
        <title>Draft genome of the agarase producing Sphingomonas sp. MCT13.</title>
        <authorList>
            <person name="D'Andrea M.M."/>
            <person name="Rossolini G.M."/>
            <person name="Thaller M.C."/>
        </authorList>
    </citation>
    <scope>NUCLEOTIDE SEQUENCE [LARGE SCALE GENOMIC DNA]</scope>
    <source>
        <strain evidence="2 3">MCT13</strain>
    </source>
</reference>
<evidence type="ECO:0008006" key="4">
    <source>
        <dbReference type="Google" id="ProtNLM"/>
    </source>
</evidence>
<dbReference type="RefSeq" id="WP_069320431.1">
    <property type="nucleotide sequence ID" value="NZ_MDDS01000024.1"/>
</dbReference>
<dbReference type="AlphaFoldDB" id="A0A1E3LVG5"/>
<organism evidence="2 3">
    <name type="scientific">Sphingomonas turrisvirgatae</name>
    <dbReference type="NCBI Taxonomy" id="1888892"/>
    <lineage>
        <taxon>Bacteria</taxon>
        <taxon>Pseudomonadati</taxon>
        <taxon>Pseudomonadota</taxon>
        <taxon>Alphaproteobacteria</taxon>
        <taxon>Sphingomonadales</taxon>
        <taxon>Sphingomonadaceae</taxon>
        <taxon>Sphingomonas</taxon>
    </lineage>
</organism>
<accession>A0A1E3LVG5</accession>
<protein>
    <recommendedName>
        <fullName evidence="4">DUF3613 domain-containing protein</fullName>
    </recommendedName>
</protein>
<keyword evidence="3" id="KW-1185">Reference proteome</keyword>
<dbReference type="STRING" id="1888892.BFL28_01645"/>
<proteinExistence type="predicted"/>
<comment type="caution">
    <text evidence="2">The sequence shown here is derived from an EMBL/GenBank/DDBJ whole genome shotgun (WGS) entry which is preliminary data.</text>
</comment>
<keyword evidence="1" id="KW-0732">Signal</keyword>
<evidence type="ECO:0000313" key="2">
    <source>
        <dbReference type="EMBL" id="ODP37709.1"/>
    </source>
</evidence>
<name>A0A1E3LVG5_9SPHN</name>
<gene>
    <name evidence="2" type="ORF">BFL28_01645</name>
</gene>
<dbReference type="EMBL" id="MDDS01000024">
    <property type="protein sequence ID" value="ODP37709.1"/>
    <property type="molecule type" value="Genomic_DNA"/>
</dbReference>